<dbReference type="EMBL" id="CP073100">
    <property type="protein sequence ID" value="QUE50022.1"/>
    <property type="molecule type" value="Genomic_DNA"/>
</dbReference>
<dbReference type="SUPFAM" id="SSF51735">
    <property type="entry name" value="NAD(P)-binding Rossmann-fold domains"/>
    <property type="match status" value="1"/>
</dbReference>
<dbReference type="AlphaFoldDB" id="A0A975G641"/>
<dbReference type="NCBIfam" id="TIGR01181">
    <property type="entry name" value="dTDP_gluc_dehyt"/>
    <property type="match status" value="1"/>
</dbReference>
<feature type="domain" description="NAD(P)-binding" evidence="8">
    <location>
        <begin position="9"/>
        <end position="303"/>
    </location>
</feature>
<keyword evidence="10" id="KW-1185">Reference proteome</keyword>
<keyword evidence="6 7" id="KW-0456">Lyase</keyword>
<evidence type="ECO:0000256" key="2">
    <source>
        <dbReference type="ARBA" id="ARBA00001911"/>
    </source>
</evidence>
<comment type="cofactor">
    <cofactor evidence="2 7">
        <name>NAD(+)</name>
        <dbReference type="ChEBI" id="CHEBI:57540"/>
    </cofactor>
</comment>
<dbReference type="CDD" id="cd05246">
    <property type="entry name" value="dTDP_GD_SDR_e"/>
    <property type="match status" value="1"/>
</dbReference>
<evidence type="ECO:0000256" key="5">
    <source>
        <dbReference type="ARBA" id="ARBA00023027"/>
    </source>
</evidence>
<dbReference type="KEGG" id="lamb:KBB96_14235"/>
<dbReference type="Gene3D" id="3.40.50.720">
    <property type="entry name" value="NAD(P)-binding Rossmann-like Domain"/>
    <property type="match status" value="1"/>
</dbReference>
<accession>A0A975G641</accession>
<name>A0A975G641_9BACT</name>
<dbReference type="InterPro" id="IPR005888">
    <property type="entry name" value="dTDP_Gluc_deHydtase"/>
</dbReference>
<evidence type="ECO:0000256" key="3">
    <source>
        <dbReference type="ARBA" id="ARBA00008178"/>
    </source>
</evidence>
<dbReference type="Proteomes" id="UP000676169">
    <property type="component" value="Chromosome"/>
</dbReference>
<dbReference type="EC" id="4.2.1.46" evidence="4 7"/>
<dbReference type="Gene3D" id="3.90.25.10">
    <property type="entry name" value="UDP-galactose 4-epimerase, domain 1"/>
    <property type="match status" value="1"/>
</dbReference>
<dbReference type="InterPro" id="IPR036291">
    <property type="entry name" value="NAD(P)-bd_dom_sf"/>
</dbReference>
<gene>
    <name evidence="9" type="primary">rfbB</name>
    <name evidence="9" type="ORF">KBB96_14235</name>
</gene>
<evidence type="ECO:0000259" key="8">
    <source>
        <dbReference type="Pfam" id="PF16363"/>
    </source>
</evidence>
<reference evidence="9" key="1">
    <citation type="submission" date="2021-04" db="EMBL/GenBank/DDBJ databases">
        <title>Luteolibacter sp. 32A isolated from the skin of an Anderson's salamander (Ambystoma andersonii).</title>
        <authorList>
            <person name="Spergser J."/>
            <person name="Busse H.-J."/>
        </authorList>
    </citation>
    <scope>NUCLEOTIDE SEQUENCE</scope>
    <source>
        <strain evidence="9">32A</strain>
    </source>
</reference>
<proteinExistence type="inferred from homology"/>
<comment type="similarity">
    <text evidence="3 7">Belongs to the NAD(P)-dependent epimerase/dehydratase family. dTDP-glucose dehydratase subfamily.</text>
</comment>
<dbReference type="RefSeq" id="WP_211630111.1">
    <property type="nucleotide sequence ID" value="NZ_CP073100.1"/>
</dbReference>
<evidence type="ECO:0000256" key="1">
    <source>
        <dbReference type="ARBA" id="ARBA00001539"/>
    </source>
</evidence>
<comment type="catalytic activity">
    <reaction evidence="1 7">
        <text>dTDP-alpha-D-glucose = dTDP-4-dehydro-6-deoxy-alpha-D-glucose + H2O</text>
        <dbReference type="Rhea" id="RHEA:17221"/>
        <dbReference type="ChEBI" id="CHEBI:15377"/>
        <dbReference type="ChEBI" id="CHEBI:57477"/>
        <dbReference type="ChEBI" id="CHEBI:57649"/>
        <dbReference type="EC" id="4.2.1.46"/>
    </reaction>
</comment>
<organism evidence="9 10">
    <name type="scientific">Luteolibacter ambystomatis</name>
    <dbReference type="NCBI Taxonomy" id="2824561"/>
    <lineage>
        <taxon>Bacteria</taxon>
        <taxon>Pseudomonadati</taxon>
        <taxon>Verrucomicrobiota</taxon>
        <taxon>Verrucomicrobiia</taxon>
        <taxon>Verrucomicrobiales</taxon>
        <taxon>Verrucomicrobiaceae</taxon>
        <taxon>Luteolibacter</taxon>
    </lineage>
</organism>
<keyword evidence="5" id="KW-0520">NAD</keyword>
<protein>
    <recommendedName>
        <fullName evidence="4 7">dTDP-glucose 4,6-dehydratase</fullName>
        <ecNumber evidence="4 7">4.2.1.46</ecNumber>
    </recommendedName>
</protein>
<evidence type="ECO:0000313" key="10">
    <source>
        <dbReference type="Proteomes" id="UP000676169"/>
    </source>
</evidence>
<dbReference type="GO" id="GO:0009225">
    <property type="term" value="P:nucleotide-sugar metabolic process"/>
    <property type="evidence" value="ECO:0007669"/>
    <property type="project" value="InterPro"/>
</dbReference>
<dbReference type="Pfam" id="PF16363">
    <property type="entry name" value="GDP_Man_Dehyd"/>
    <property type="match status" value="1"/>
</dbReference>
<dbReference type="PANTHER" id="PTHR43000">
    <property type="entry name" value="DTDP-D-GLUCOSE 4,6-DEHYDRATASE-RELATED"/>
    <property type="match status" value="1"/>
</dbReference>
<sequence>MPRDLTRPLVTGGAGFIGSALVRLLLARPEVERVVVLDKLTYAGSMERLPENGRHPRITFIRDDVADRETLVHLLDFHGITGVLHLAAESHVDRSIERPDDFITTNILGTACLLDVCRHAGIPLLHCSTDEVYGSITAGLFTEESPLKPSSPYSASKTSADLLCLAAATTYGQDVVITRGTNNYGPRQHPEKLIPRMIQCALRDEPLPVYGSGLQVRDWMHADDHGSGIIAAYLKGTPANAYNLGARCERANLDLVRMILAILGKPESLIRHVTDRPGHDLRYAVDPSKAERELGWMPRAVFERDFTATVHQLARELKG</sequence>
<evidence type="ECO:0000256" key="4">
    <source>
        <dbReference type="ARBA" id="ARBA00011990"/>
    </source>
</evidence>
<evidence type="ECO:0000313" key="9">
    <source>
        <dbReference type="EMBL" id="QUE50022.1"/>
    </source>
</evidence>
<dbReference type="InterPro" id="IPR016040">
    <property type="entry name" value="NAD(P)-bd_dom"/>
</dbReference>
<evidence type="ECO:0000256" key="6">
    <source>
        <dbReference type="ARBA" id="ARBA00023239"/>
    </source>
</evidence>
<dbReference type="GO" id="GO:0008460">
    <property type="term" value="F:dTDP-glucose 4,6-dehydratase activity"/>
    <property type="evidence" value="ECO:0007669"/>
    <property type="project" value="UniProtKB-EC"/>
</dbReference>
<evidence type="ECO:0000256" key="7">
    <source>
        <dbReference type="RuleBase" id="RU004473"/>
    </source>
</evidence>